<organism evidence="5 6">
    <name type="scientific">Streptomyces lavendulae subsp. lavendulae</name>
    <dbReference type="NCBI Taxonomy" id="58340"/>
    <lineage>
        <taxon>Bacteria</taxon>
        <taxon>Bacillati</taxon>
        <taxon>Actinomycetota</taxon>
        <taxon>Actinomycetes</taxon>
        <taxon>Kitasatosporales</taxon>
        <taxon>Streptomycetaceae</taxon>
        <taxon>Streptomyces</taxon>
    </lineage>
</organism>
<keyword evidence="3" id="KW-0460">Magnesium</keyword>
<keyword evidence="6" id="KW-1185">Reference proteome</keyword>
<dbReference type="PANTHER" id="PTHR43281:SF5">
    <property type="entry name" value="HETERODIMERIC GERANYLGERANYL PYROPHOSPHATE SYNTHASE SMALL SUBUNIT, CHLOROPLASTIC"/>
    <property type="match status" value="1"/>
</dbReference>
<dbReference type="Gene3D" id="1.10.600.10">
    <property type="entry name" value="Farnesyl Diphosphate Synthase"/>
    <property type="match status" value="1"/>
</dbReference>
<evidence type="ECO:0000313" key="5">
    <source>
        <dbReference type="EMBL" id="ATZ23321.1"/>
    </source>
</evidence>
<evidence type="ECO:0000256" key="2">
    <source>
        <dbReference type="ARBA" id="ARBA00022723"/>
    </source>
</evidence>
<dbReference type="InterPro" id="IPR008949">
    <property type="entry name" value="Isoprenoid_synthase_dom_sf"/>
</dbReference>
<dbReference type="EC" id="2.5.1.10" evidence="5"/>
<name>A0A2K8P994_STRLA</name>
<comment type="cofactor">
    <cofactor evidence="1">
        <name>Mg(2+)</name>
        <dbReference type="ChEBI" id="CHEBI:18420"/>
    </cofactor>
</comment>
<dbReference type="GO" id="GO:0004337">
    <property type="term" value="F:(2E,6E)-farnesyl diphosphate synthase activity"/>
    <property type="evidence" value="ECO:0007669"/>
    <property type="project" value="UniProtKB-EC"/>
</dbReference>
<evidence type="ECO:0000256" key="1">
    <source>
        <dbReference type="ARBA" id="ARBA00001946"/>
    </source>
</evidence>
<dbReference type="GeneID" id="49382527"/>
<dbReference type="AlphaFoldDB" id="A0A2K8P994"/>
<feature type="compositionally biased region" description="Low complexity" evidence="4">
    <location>
        <begin position="266"/>
        <end position="277"/>
    </location>
</feature>
<feature type="region of interest" description="Disordered" evidence="4">
    <location>
        <begin position="214"/>
        <end position="283"/>
    </location>
</feature>
<dbReference type="GO" id="GO:0046872">
    <property type="term" value="F:metal ion binding"/>
    <property type="evidence" value="ECO:0007669"/>
    <property type="project" value="UniProtKB-KW"/>
</dbReference>
<dbReference type="KEGG" id="slx:SLAV_07085"/>
<evidence type="ECO:0000256" key="4">
    <source>
        <dbReference type="SAM" id="MobiDB-lite"/>
    </source>
</evidence>
<sequence>MIPYPTDHDDPGAATAPGRARAAADPVLRACLHTLPEAVRVVCAYQLGWGDRTGAPTGRGTGAGRGIGPALVLAAARAAGGPEEAALPAAAAVELVHQSTLLHAGVTGRAPGARRRPPTRAVFGTTGAGAAGDAMAALAVRLVAGRPEAVTLLCDRLIELCGARAARHAAGPAAALPGPGALFGLACALGGIHAGASPRVTAALDAFGRAMGAATAPTPATRAAPLARLTPTTRPAPAAGLAPTALPTPATRLAPAAPTAPPTPSAPAAGAHAPAGARYTVPAGPGSPLEQLARALPGPGEAAELAALYRLIARTDP</sequence>
<dbReference type="PANTHER" id="PTHR43281">
    <property type="entry name" value="FARNESYL DIPHOSPHATE SYNTHASE"/>
    <property type="match status" value="1"/>
</dbReference>
<accession>A0A2K8P994</accession>
<proteinExistence type="predicted"/>
<protein>
    <submittedName>
        <fullName evidence="5">(2E,6E)-farnesyl diphosphate synthase</fullName>
        <ecNumber evidence="5">2.5.1.10</ecNumber>
    </submittedName>
</protein>
<dbReference type="SUPFAM" id="SSF48576">
    <property type="entry name" value="Terpenoid synthases"/>
    <property type="match status" value="1"/>
</dbReference>
<evidence type="ECO:0000313" key="6">
    <source>
        <dbReference type="Proteomes" id="UP000231791"/>
    </source>
</evidence>
<reference evidence="5 6" key="1">
    <citation type="submission" date="2017-11" db="EMBL/GenBank/DDBJ databases">
        <title>Complete genome sequence of Streptomyces lavendulae subsp. lavendulae CCM 3239 (formerly 'Streptomyces aureofaciens CCM 3239'), the producer of the angucycline-type antibiotic auricin.</title>
        <authorList>
            <person name="Busche T."/>
            <person name="Novakova R."/>
            <person name="Al'Dilaimi A."/>
            <person name="Homerova D."/>
            <person name="Feckova L."/>
            <person name="Rezuchova B."/>
            <person name="Mingyar E."/>
            <person name="Csolleiova D."/>
            <person name="Bekeova C."/>
            <person name="Winkler A."/>
            <person name="Sevcikova B."/>
            <person name="Kalinowski J."/>
            <person name="Kormanec J."/>
            <person name="Ruckert C."/>
        </authorList>
    </citation>
    <scope>NUCLEOTIDE SEQUENCE [LARGE SCALE GENOMIC DNA]</scope>
    <source>
        <strain evidence="5 6">CCM 3239</strain>
    </source>
</reference>
<dbReference type="EMBL" id="CP024985">
    <property type="protein sequence ID" value="ATZ23321.1"/>
    <property type="molecule type" value="Genomic_DNA"/>
</dbReference>
<dbReference type="Proteomes" id="UP000231791">
    <property type="component" value="Chromosome"/>
</dbReference>
<evidence type="ECO:0000256" key="3">
    <source>
        <dbReference type="ARBA" id="ARBA00022842"/>
    </source>
</evidence>
<dbReference type="RefSeq" id="WP_051840119.1">
    <property type="nucleotide sequence ID" value="NZ_CP024985.1"/>
</dbReference>
<keyword evidence="5" id="KW-0808">Transferase</keyword>
<keyword evidence="2" id="KW-0479">Metal-binding</keyword>
<feature type="compositionally biased region" description="Low complexity" evidence="4">
    <location>
        <begin position="214"/>
        <end position="257"/>
    </location>
</feature>
<gene>
    <name evidence="5" type="ORF">SLAV_07085</name>
</gene>